<dbReference type="InterPro" id="IPR008271">
    <property type="entry name" value="Ser/Thr_kinase_AS"/>
</dbReference>
<keyword evidence="1 8" id="KW-0723">Serine/threonine-protein kinase</keyword>
<dbReference type="SUPFAM" id="SSF56112">
    <property type="entry name" value="Protein kinase-like (PK-like)"/>
    <property type="match status" value="1"/>
</dbReference>
<organism evidence="10">
    <name type="scientific">Oryza nivara</name>
    <name type="common">Indian wild rice</name>
    <name type="synonym">Oryza sativa f. spontanea</name>
    <dbReference type="NCBI Taxonomy" id="4536"/>
    <lineage>
        <taxon>Eukaryota</taxon>
        <taxon>Viridiplantae</taxon>
        <taxon>Streptophyta</taxon>
        <taxon>Embryophyta</taxon>
        <taxon>Tracheophyta</taxon>
        <taxon>Spermatophyta</taxon>
        <taxon>Magnoliopsida</taxon>
        <taxon>Liliopsida</taxon>
        <taxon>Poales</taxon>
        <taxon>Poaceae</taxon>
        <taxon>BOP clade</taxon>
        <taxon>Oryzoideae</taxon>
        <taxon>Oryzeae</taxon>
        <taxon>Oryzinae</taxon>
        <taxon>Oryza</taxon>
    </lineage>
</organism>
<proteinExistence type="inferred from homology"/>
<dbReference type="PROSITE" id="PS00108">
    <property type="entry name" value="PROTEIN_KINASE_ST"/>
    <property type="match status" value="1"/>
</dbReference>
<dbReference type="EnsemblPlants" id="ONIVA08G13160.1">
    <property type="protein sequence ID" value="ONIVA08G13160.1"/>
    <property type="gene ID" value="ONIVA08G13160"/>
</dbReference>
<evidence type="ECO:0000259" key="9">
    <source>
        <dbReference type="PROSITE" id="PS50011"/>
    </source>
</evidence>
<dbReference type="HOGENOM" id="CLU_503816_0_0_1"/>
<evidence type="ECO:0000256" key="6">
    <source>
        <dbReference type="ARBA" id="ARBA00023157"/>
    </source>
</evidence>
<evidence type="ECO:0000256" key="3">
    <source>
        <dbReference type="ARBA" id="ARBA00022741"/>
    </source>
</evidence>
<dbReference type="Gramene" id="ONIVA08G13160.1">
    <property type="protein sequence ID" value="ONIVA08G13160.1"/>
    <property type="gene ID" value="ONIVA08G13160"/>
</dbReference>
<dbReference type="FunFam" id="3.30.200.20:FF:001332">
    <property type="entry name" value="Wall-associated receptor kinase-like 10"/>
    <property type="match status" value="1"/>
</dbReference>
<evidence type="ECO:0000256" key="2">
    <source>
        <dbReference type="ARBA" id="ARBA00022679"/>
    </source>
</evidence>
<dbReference type="InterPro" id="IPR045274">
    <property type="entry name" value="WAK-like"/>
</dbReference>
<keyword evidence="6" id="KW-1015">Disulfide bond</keyword>
<dbReference type="AlphaFoldDB" id="A0A0E0IAZ0"/>
<name>A0A0E0IAZ0_ORYNI</name>
<dbReference type="InterPro" id="IPR001245">
    <property type="entry name" value="Ser-Thr/Tyr_kinase_cat_dom"/>
</dbReference>
<dbReference type="PROSITE" id="PS50011">
    <property type="entry name" value="PROTEIN_KINASE_DOM"/>
    <property type="match status" value="1"/>
</dbReference>
<dbReference type="CDD" id="cd00054">
    <property type="entry name" value="EGF_CA"/>
    <property type="match status" value="1"/>
</dbReference>
<keyword evidence="4" id="KW-0418">Kinase</keyword>
<reference evidence="10" key="2">
    <citation type="submission" date="2018-04" db="EMBL/GenBank/DDBJ databases">
        <title>OnivRS2 (Oryza nivara Reference Sequence Version 2).</title>
        <authorList>
            <person name="Zhang J."/>
            <person name="Kudrna D."/>
            <person name="Lee S."/>
            <person name="Talag J."/>
            <person name="Rajasekar S."/>
            <person name="Welchert J."/>
            <person name="Hsing Y.-I."/>
            <person name="Wing R.A."/>
        </authorList>
    </citation>
    <scope>NUCLEOTIDE SEQUENCE [LARGE SCALE GENOMIC DNA]</scope>
    <source>
        <strain evidence="10">SL10</strain>
    </source>
</reference>
<evidence type="ECO:0000313" key="11">
    <source>
        <dbReference type="Proteomes" id="UP000006591"/>
    </source>
</evidence>
<feature type="binding site" evidence="7">
    <location>
        <position position="179"/>
    </location>
    <ligand>
        <name>ATP</name>
        <dbReference type="ChEBI" id="CHEBI:30616"/>
    </ligand>
</feature>
<dbReference type="PROSITE" id="PS00107">
    <property type="entry name" value="PROTEIN_KINASE_ATP"/>
    <property type="match status" value="1"/>
</dbReference>
<dbReference type="PANTHER" id="PTHR27005:SF10">
    <property type="entry name" value="OS08G0501500 PROTEIN"/>
    <property type="match status" value="1"/>
</dbReference>
<dbReference type="SUPFAM" id="SSF57196">
    <property type="entry name" value="EGF/Laminin"/>
    <property type="match status" value="1"/>
</dbReference>
<dbReference type="SMART" id="SM00220">
    <property type="entry name" value="S_TKc"/>
    <property type="match status" value="1"/>
</dbReference>
<dbReference type="Gene3D" id="2.90.20.10">
    <property type="entry name" value="Plasmodium vivax P25 domain"/>
    <property type="match status" value="1"/>
</dbReference>
<keyword evidence="2" id="KW-0808">Transferase</keyword>
<keyword evidence="5 7" id="KW-0067">ATP-binding</keyword>
<dbReference type="Proteomes" id="UP000006591">
    <property type="component" value="Chromosome 8"/>
</dbReference>
<dbReference type="Pfam" id="PF07714">
    <property type="entry name" value="PK_Tyr_Ser-Thr"/>
    <property type="match status" value="1"/>
</dbReference>
<dbReference type="InterPro" id="IPR011009">
    <property type="entry name" value="Kinase-like_dom_sf"/>
</dbReference>
<keyword evidence="3 7" id="KW-0547">Nucleotide-binding</keyword>
<dbReference type="InterPro" id="IPR001881">
    <property type="entry name" value="EGF-like_Ca-bd_dom"/>
</dbReference>
<dbReference type="InterPro" id="IPR017441">
    <property type="entry name" value="Protein_kinase_ATP_BS"/>
</dbReference>
<evidence type="ECO:0000313" key="10">
    <source>
        <dbReference type="EnsemblPlants" id="ONIVA08G13160.1"/>
    </source>
</evidence>
<dbReference type="PANTHER" id="PTHR27005">
    <property type="entry name" value="WALL-ASSOCIATED RECEPTOR KINASE-LIKE 21"/>
    <property type="match status" value="1"/>
</dbReference>
<dbReference type="OMA" id="NECAYHE"/>
<evidence type="ECO:0000256" key="8">
    <source>
        <dbReference type="RuleBase" id="RU000304"/>
    </source>
</evidence>
<dbReference type="GO" id="GO:0005886">
    <property type="term" value="C:plasma membrane"/>
    <property type="evidence" value="ECO:0007669"/>
    <property type="project" value="TreeGrafter"/>
</dbReference>
<protein>
    <recommendedName>
        <fullName evidence="9">Protein kinase domain-containing protein</fullName>
    </recommendedName>
</protein>
<dbReference type="Gene3D" id="1.10.510.10">
    <property type="entry name" value="Transferase(Phosphotransferase) domain 1"/>
    <property type="match status" value="1"/>
</dbReference>
<evidence type="ECO:0000256" key="7">
    <source>
        <dbReference type="PROSITE-ProRule" id="PRU10141"/>
    </source>
</evidence>
<evidence type="ECO:0000256" key="4">
    <source>
        <dbReference type="ARBA" id="ARBA00022777"/>
    </source>
</evidence>
<dbReference type="GO" id="GO:0005509">
    <property type="term" value="F:calcium ion binding"/>
    <property type="evidence" value="ECO:0007669"/>
    <property type="project" value="InterPro"/>
</dbReference>
<feature type="domain" description="Protein kinase" evidence="9">
    <location>
        <begin position="151"/>
        <end position="422"/>
    </location>
</feature>
<accession>A0A0E0IAZ0</accession>
<keyword evidence="11" id="KW-1185">Reference proteome</keyword>
<evidence type="ECO:0000256" key="1">
    <source>
        <dbReference type="ARBA" id="ARBA00022527"/>
    </source>
</evidence>
<reference evidence="10" key="1">
    <citation type="submission" date="2015-04" db="UniProtKB">
        <authorList>
            <consortium name="EnsemblPlants"/>
        </authorList>
    </citation>
    <scope>IDENTIFICATION</scope>
    <source>
        <strain evidence="10">SL10</strain>
    </source>
</reference>
<dbReference type="InterPro" id="IPR000719">
    <property type="entry name" value="Prot_kinase_dom"/>
</dbReference>
<dbReference type="FunFam" id="1.10.510.10:FF:000084">
    <property type="entry name" value="Wall-associated receptor kinase 2"/>
    <property type="match status" value="1"/>
</dbReference>
<dbReference type="Gene3D" id="3.30.200.20">
    <property type="entry name" value="Phosphorylase Kinase, domain 1"/>
    <property type="match status" value="1"/>
</dbReference>
<dbReference type="GO" id="GO:0004674">
    <property type="term" value="F:protein serine/threonine kinase activity"/>
    <property type="evidence" value="ECO:0007669"/>
    <property type="project" value="UniProtKB-KW"/>
</dbReference>
<comment type="similarity">
    <text evidence="8">Belongs to the protein kinase superfamily.</text>
</comment>
<dbReference type="SMART" id="SM00179">
    <property type="entry name" value="EGF_CA"/>
    <property type="match status" value="1"/>
</dbReference>
<dbReference type="GO" id="GO:0007166">
    <property type="term" value="P:cell surface receptor signaling pathway"/>
    <property type="evidence" value="ECO:0007669"/>
    <property type="project" value="InterPro"/>
</dbReference>
<dbReference type="GO" id="GO:0005524">
    <property type="term" value="F:ATP binding"/>
    <property type="evidence" value="ECO:0007669"/>
    <property type="project" value="UniProtKB-UniRule"/>
</dbReference>
<evidence type="ECO:0000256" key="5">
    <source>
        <dbReference type="ARBA" id="ARBA00022840"/>
    </source>
</evidence>
<sequence>MIDQGFNFSIDMLVDEHPGGLPALLDWVISNSTSTCPRNTSAPECCCAHSSCRDSEAYAHRGYHCKCSHGYQGNPYIIDGCYVPIFIYRYHECRSPDIYPCYGNCKNKPGGYDCDCLEGFKGNATLLKGCEDFGDRMIITLEDLQKATNNFDRTRQVGAGGHGIVFEGIIGLNVVAIKKSKIVVQREISEFINEVTILSQVNHRNVVKLLGCCLETEVPLLVYEFISNGTLYHHLHIKGPVSLSWDDRLRIALEVARALSYLHSASSMPIYHRDIKSANILLDDSLTAKVSDFGASKYTPVERSEITTTIQGTIGYLDPMYYYTGRLTDKSDVFSFGVLLVELLTRKKPIADMFDNGDNLISYFIKLLSKGNLVDILDPQVKMEEGGEVHEVATLAAICTKLKGDERPSMREVEMTLENIVLKKGPSCRGNTSLCRPDENGNSALQTLIEGVTTKASRQYSMELEMLSSSFPR</sequence>